<keyword evidence="4" id="KW-0418">Kinase</keyword>
<keyword evidence="10" id="KW-1185">Reference proteome</keyword>
<protein>
    <submittedName>
        <fullName evidence="9">RfaE bifunctional protein, domain II</fullName>
    </submittedName>
</protein>
<comment type="function">
    <text evidence="1">Catalyzes the phosphorylation of D-glycero-D-manno-heptose 7-phosphate at the C-1 position to selectively form D-glycero-beta-D-manno-heptose-1,7-bisphosphate.</text>
</comment>
<dbReference type="EMBL" id="LT629750">
    <property type="protein sequence ID" value="SDS22665.1"/>
    <property type="molecule type" value="Genomic_DNA"/>
</dbReference>
<dbReference type="InterPro" id="IPR029056">
    <property type="entry name" value="Ribokinase-like"/>
</dbReference>
<dbReference type="Gene3D" id="3.40.50.620">
    <property type="entry name" value="HUPs"/>
    <property type="match status" value="1"/>
</dbReference>
<evidence type="ECO:0000256" key="1">
    <source>
        <dbReference type="ARBA" id="ARBA00002319"/>
    </source>
</evidence>
<keyword evidence="6" id="KW-0119">Carbohydrate metabolism</keyword>
<dbReference type="Gene3D" id="3.40.1190.20">
    <property type="match status" value="1"/>
</dbReference>
<dbReference type="GO" id="GO:0016773">
    <property type="term" value="F:phosphotransferase activity, alcohol group as acceptor"/>
    <property type="evidence" value="ECO:0007669"/>
    <property type="project" value="InterPro"/>
</dbReference>
<evidence type="ECO:0000259" key="7">
    <source>
        <dbReference type="Pfam" id="PF00294"/>
    </source>
</evidence>
<dbReference type="PANTHER" id="PTHR46969">
    <property type="entry name" value="BIFUNCTIONAL PROTEIN HLDE"/>
    <property type="match status" value="1"/>
</dbReference>
<organism evidence="9 10">
    <name type="scientific">Bradyrhizobium canariense</name>
    <dbReference type="NCBI Taxonomy" id="255045"/>
    <lineage>
        <taxon>Bacteria</taxon>
        <taxon>Pseudomonadati</taxon>
        <taxon>Pseudomonadota</taxon>
        <taxon>Alphaproteobacteria</taxon>
        <taxon>Hyphomicrobiales</taxon>
        <taxon>Nitrobacteraceae</taxon>
        <taxon>Bradyrhizobium</taxon>
    </lineage>
</organism>
<dbReference type="Pfam" id="PF00294">
    <property type="entry name" value="PfkB"/>
    <property type="match status" value="1"/>
</dbReference>
<name>A0A1H1QGV4_9BRAD</name>
<dbReference type="AlphaFoldDB" id="A0A1H1QGV4"/>
<evidence type="ECO:0000259" key="8">
    <source>
        <dbReference type="Pfam" id="PF01467"/>
    </source>
</evidence>
<dbReference type="NCBIfam" id="TIGR00125">
    <property type="entry name" value="cyt_tran_rel"/>
    <property type="match status" value="1"/>
</dbReference>
<dbReference type="InterPro" id="IPR011611">
    <property type="entry name" value="PfkB_dom"/>
</dbReference>
<feature type="domain" description="Carbohydrate kinase PfkB" evidence="7">
    <location>
        <begin position="209"/>
        <end position="510"/>
    </location>
</feature>
<evidence type="ECO:0000256" key="2">
    <source>
        <dbReference type="ARBA" id="ARBA00003753"/>
    </source>
</evidence>
<evidence type="ECO:0000313" key="10">
    <source>
        <dbReference type="Proteomes" id="UP000243904"/>
    </source>
</evidence>
<dbReference type="SUPFAM" id="SSF52374">
    <property type="entry name" value="Nucleotidylyl transferase"/>
    <property type="match status" value="1"/>
</dbReference>
<gene>
    <name evidence="9" type="ORF">SAMN05444158_1403</name>
</gene>
<evidence type="ECO:0000256" key="4">
    <source>
        <dbReference type="ARBA" id="ARBA00022777"/>
    </source>
</evidence>
<evidence type="ECO:0000313" key="9">
    <source>
        <dbReference type="EMBL" id="SDS22665.1"/>
    </source>
</evidence>
<evidence type="ECO:0000256" key="3">
    <source>
        <dbReference type="ARBA" id="ARBA00022679"/>
    </source>
</evidence>
<dbReference type="SUPFAM" id="SSF53613">
    <property type="entry name" value="Ribokinase-like"/>
    <property type="match status" value="1"/>
</dbReference>
<dbReference type="Proteomes" id="UP000243904">
    <property type="component" value="Chromosome I"/>
</dbReference>
<dbReference type="RefSeq" id="WP_146686728.1">
    <property type="nucleotide sequence ID" value="NZ_LT629750.1"/>
</dbReference>
<dbReference type="GO" id="GO:0005829">
    <property type="term" value="C:cytosol"/>
    <property type="evidence" value="ECO:0007669"/>
    <property type="project" value="TreeGrafter"/>
</dbReference>
<dbReference type="InterPro" id="IPR014729">
    <property type="entry name" value="Rossmann-like_a/b/a_fold"/>
</dbReference>
<keyword evidence="5" id="KW-0511">Multifunctional enzyme</keyword>
<accession>A0A1H1QGV4</accession>
<dbReference type="Pfam" id="PF01467">
    <property type="entry name" value="CTP_transf_like"/>
    <property type="match status" value="1"/>
</dbReference>
<evidence type="ECO:0000256" key="5">
    <source>
        <dbReference type="ARBA" id="ARBA00023268"/>
    </source>
</evidence>
<dbReference type="PANTHER" id="PTHR46969:SF1">
    <property type="entry name" value="BIFUNCTIONAL PROTEIN HLDE"/>
    <property type="match status" value="1"/>
</dbReference>
<dbReference type="CDD" id="cd01172">
    <property type="entry name" value="RfaE_like"/>
    <property type="match status" value="1"/>
</dbReference>
<dbReference type="InterPro" id="IPR011913">
    <property type="entry name" value="RfaE_dom_I"/>
</dbReference>
<dbReference type="GO" id="GO:0033786">
    <property type="term" value="F:heptose-1-phosphate adenylyltransferase activity"/>
    <property type="evidence" value="ECO:0007669"/>
    <property type="project" value="TreeGrafter"/>
</dbReference>
<reference evidence="10" key="1">
    <citation type="submission" date="2016-10" db="EMBL/GenBank/DDBJ databases">
        <authorList>
            <person name="Varghese N."/>
            <person name="Submissions S."/>
        </authorList>
    </citation>
    <scope>NUCLEOTIDE SEQUENCE [LARGE SCALE GENOMIC DNA]</scope>
    <source>
        <strain evidence="10">GAS369</strain>
    </source>
</reference>
<comment type="function">
    <text evidence="2">Catalyzes the ADP transfer from ATP to D-glycero-beta-D-manno-heptose 1-phosphate, yielding ADP-D-glycero-beta-D-manno-heptose.</text>
</comment>
<feature type="domain" description="Cytidyltransferase-like" evidence="8">
    <location>
        <begin position="44"/>
        <end position="151"/>
    </location>
</feature>
<evidence type="ECO:0000256" key="6">
    <source>
        <dbReference type="ARBA" id="ARBA00023277"/>
    </source>
</evidence>
<keyword evidence="3" id="KW-0808">Transferase</keyword>
<proteinExistence type="predicted"/>
<dbReference type="GO" id="GO:0033785">
    <property type="term" value="F:heptose 7-phosphate kinase activity"/>
    <property type="evidence" value="ECO:0007669"/>
    <property type="project" value="TreeGrafter"/>
</dbReference>
<sequence length="523" mass="57100">MSNLATSQSPSPGHLPAHEKIKTIEELGEIARSAQAQGRTVALCHGVFDLVHLGHIRHIQAARNEGDIVMVTITADRYVNKGPGRPIFPENMRAEMLASLASVDWVGINRTSSAEPILDTVRPDIYVKGSDYENPEDDVTGKIRTERDAVERHGGRIVFTRDVTFSSSSLVNRYFDIYDPPLRDYLQQVREGGGADRLLKLIDSVKDMHVVLVGDTIIDEYQYVSALGKSSKENIVATLFKNREQFSGGVIAAANHVASFCKSVEIVTTLGGDDFPKEFIRAHLRPNITLTPIRIEGRPTTRKLRFVELGYLHKLFEVYTMNDTPLEEAERAEIDRVTAERVRNADVVIVTDFGHGMIASSTIDTLIANSKFLAVNAQSNSGNHGYNLITKYPRADYICIDAPEARLAATDKFSDIASVIEESLHSKIDCDNIIITHGSFGCYPFSAKTGVARVPAFTKTVIDTVGAGDAFLTITAPLVAAGGNIQDVAFIGNAAGAIKVGIVGHRNSVEKVPLVKFVTALLK</sequence>
<dbReference type="CDD" id="cd02172">
    <property type="entry name" value="RfaE_N"/>
    <property type="match status" value="1"/>
</dbReference>
<dbReference type="InterPro" id="IPR004821">
    <property type="entry name" value="Cyt_trans-like"/>
</dbReference>